<feature type="compositionally biased region" description="Polar residues" evidence="11">
    <location>
        <begin position="14"/>
        <end position="36"/>
    </location>
</feature>
<evidence type="ECO:0000256" key="3">
    <source>
        <dbReference type="ARBA" id="ARBA00022679"/>
    </source>
</evidence>
<accession>A0AAN8F2G2</accession>
<feature type="compositionally biased region" description="Low complexity" evidence="11">
    <location>
        <begin position="156"/>
        <end position="167"/>
    </location>
</feature>
<feature type="region of interest" description="Disordered" evidence="11">
    <location>
        <begin position="860"/>
        <end position="978"/>
    </location>
</feature>
<evidence type="ECO:0000259" key="12">
    <source>
        <dbReference type="PROSITE" id="PS50011"/>
    </source>
</evidence>
<feature type="compositionally biased region" description="Low complexity" evidence="11">
    <location>
        <begin position="1065"/>
        <end position="1076"/>
    </location>
</feature>
<dbReference type="PANTHER" id="PTHR24350">
    <property type="entry name" value="SERINE/THREONINE-PROTEIN KINASE IAL-RELATED"/>
    <property type="match status" value="1"/>
</dbReference>
<evidence type="ECO:0000256" key="8">
    <source>
        <dbReference type="ARBA" id="ARBA00048679"/>
    </source>
</evidence>
<organism evidence="13 14">
    <name type="scientific">Knufia fluminis</name>
    <dbReference type="NCBI Taxonomy" id="191047"/>
    <lineage>
        <taxon>Eukaryota</taxon>
        <taxon>Fungi</taxon>
        <taxon>Dikarya</taxon>
        <taxon>Ascomycota</taxon>
        <taxon>Pezizomycotina</taxon>
        <taxon>Eurotiomycetes</taxon>
        <taxon>Chaetothyriomycetidae</taxon>
        <taxon>Chaetothyriales</taxon>
        <taxon>Trichomeriaceae</taxon>
        <taxon>Knufia</taxon>
    </lineage>
</organism>
<evidence type="ECO:0000313" key="13">
    <source>
        <dbReference type="EMBL" id="KAK5958801.1"/>
    </source>
</evidence>
<dbReference type="SMART" id="SM00220">
    <property type="entry name" value="S_TKc"/>
    <property type="match status" value="1"/>
</dbReference>
<proteinExistence type="predicted"/>
<dbReference type="PROSITE" id="PS00107">
    <property type="entry name" value="PROTEIN_KINASE_ATP"/>
    <property type="match status" value="1"/>
</dbReference>
<keyword evidence="5" id="KW-0418">Kinase</keyword>
<evidence type="ECO:0000256" key="4">
    <source>
        <dbReference type="ARBA" id="ARBA00022741"/>
    </source>
</evidence>
<dbReference type="PROSITE" id="PS50011">
    <property type="entry name" value="PROTEIN_KINASE_DOM"/>
    <property type="match status" value="1"/>
</dbReference>
<comment type="catalytic activity">
    <reaction evidence="8">
        <text>L-seryl-[protein] + ATP = O-phospho-L-seryl-[protein] + ADP + H(+)</text>
        <dbReference type="Rhea" id="RHEA:17989"/>
        <dbReference type="Rhea" id="RHEA-COMP:9863"/>
        <dbReference type="Rhea" id="RHEA-COMP:11604"/>
        <dbReference type="ChEBI" id="CHEBI:15378"/>
        <dbReference type="ChEBI" id="CHEBI:29999"/>
        <dbReference type="ChEBI" id="CHEBI:30616"/>
        <dbReference type="ChEBI" id="CHEBI:83421"/>
        <dbReference type="ChEBI" id="CHEBI:456216"/>
        <dbReference type="EC" id="2.7.11.1"/>
    </reaction>
</comment>
<feature type="compositionally biased region" description="Polar residues" evidence="11">
    <location>
        <begin position="72"/>
        <end position="86"/>
    </location>
</feature>
<comment type="caution">
    <text evidence="13">The sequence shown here is derived from an EMBL/GenBank/DDBJ whole genome shotgun (WGS) entry which is preliminary data.</text>
</comment>
<dbReference type="GO" id="GO:0001558">
    <property type="term" value="P:regulation of cell growth"/>
    <property type="evidence" value="ECO:0007669"/>
    <property type="project" value="UniProtKB-ARBA"/>
</dbReference>
<evidence type="ECO:0000313" key="14">
    <source>
        <dbReference type="Proteomes" id="UP001316803"/>
    </source>
</evidence>
<evidence type="ECO:0000256" key="6">
    <source>
        <dbReference type="ARBA" id="ARBA00022840"/>
    </source>
</evidence>
<evidence type="ECO:0000256" key="10">
    <source>
        <dbReference type="PROSITE-ProRule" id="PRU10141"/>
    </source>
</evidence>
<dbReference type="InterPro" id="IPR017441">
    <property type="entry name" value="Protein_kinase_ATP_BS"/>
</dbReference>
<feature type="compositionally biased region" description="Polar residues" evidence="11">
    <location>
        <begin position="884"/>
        <end position="895"/>
    </location>
</feature>
<feature type="compositionally biased region" description="Polar residues" evidence="11">
    <location>
        <begin position="49"/>
        <end position="64"/>
    </location>
</feature>
<dbReference type="Gene3D" id="1.10.510.10">
    <property type="entry name" value="Transferase(Phosphotransferase) domain 1"/>
    <property type="match status" value="1"/>
</dbReference>
<feature type="compositionally biased region" description="Polar residues" evidence="11">
    <location>
        <begin position="131"/>
        <end position="142"/>
    </location>
</feature>
<feature type="compositionally biased region" description="Basic and acidic residues" evidence="11">
    <location>
        <begin position="1036"/>
        <end position="1047"/>
    </location>
</feature>
<evidence type="ECO:0000256" key="9">
    <source>
        <dbReference type="PIRSR" id="PIRSR630616-2"/>
    </source>
</evidence>
<reference evidence="13 14" key="1">
    <citation type="submission" date="2022-12" db="EMBL/GenBank/DDBJ databases">
        <title>Genomic features and morphological characterization of a novel Knufia sp. strain isolated from spacecraft assembly facility.</title>
        <authorList>
            <person name="Teixeira M."/>
            <person name="Chander A.M."/>
            <person name="Stajich J.E."/>
            <person name="Venkateswaran K."/>
        </authorList>
    </citation>
    <scope>NUCLEOTIDE SEQUENCE [LARGE SCALE GENOMIC DNA]</scope>
    <source>
        <strain evidence="13 14">FJI-L2-BK-P2</strain>
    </source>
</reference>
<evidence type="ECO:0000256" key="2">
    <source>
        <dbReference type="ARBA" id="ARBA00022527"/>
    </source>
</evidence>
<feature type="compositionally biased region" description="Polar residues" evidence="11">
    <location>
        <begin position="1188"/>
        <end position="1204"/>
    </location>
</feature>
<feature type="compositionally biased region" description="Polar residues" evidence="11">
    <location>
        <begin position="1093"/>
        <end position="1113"/>
    </location>
</feature>
<protein>
    <recommendedName>
        <fullName evidence="1">non-specific serine/threonine protein kinase</fullName>
        <ecNumber evidence="1">2.7.11.1</ecNumber>
    </recommendedName>
</protein>
<feature type="compositionally biased region" description="Acidic residues" evidence="11">
    <location>
        <begin position="1279"/>
        <end position="1294"/>
    </location>
</feature>
<feature type="region of interest" description="Disordered" evidence="11">
    <location>
        <begin position="1138"/>
        <end position="1204"/>
    </location>
</feature>
<dbReference type="EC" id="2.7.11.1" evidence="1"/>
<sequence>MANSDQPSFDIETDNNSIMNGHASNAGQDATDSSQDGGLPDKDVVTPLASEQDTVSGGKSTLNEGSIHPIPASQTLEVPNSASATPAKSPVAILPPATASPSTYLSHDQGVNPYFTRPLLHSPAPRKASRLPNSSVPSSHGSLHTLAEREDQEPDVASGSSVRRAASTKAPGSPTSARHHAKSVSMSQSVAPLISRRNMNGNGEHPGFPDQSFAALSPSAPYPRRPSPALRSNSAYPWQNPSHVDMSASGRSARSYSARTADNTPMASPGLFSPLAIREHNPLDEESHRAASPQLHHLQVPKETHTAEVDHDMFTGNKIVNTYEIRKELGRGEHGKVKLGRDIENNLLVAIKIVPRYSKQRRLGRLGEPQDQTKREVAILKKARHPNVVSLLEVIDDPNKNKVYLVLEYVENGEIKWRKPGVPIILKINNARFESERKNISLTLEPSEQDKWLVNMAAMKHEGLEKNRKHLPHGSSVSHYQFEDDVDEEGQDLERSVSQARSIAYSASHSEHMIPSRTQSYDDYSVHAPHSLAGSMYGPYIDDSTYKPERKQSVATAMSHMSSELDYEPDDEETSYVPALTQDEARRAFRDVLLGLEFLHAIGIIHRDIKPSNLLVGSDGSVKISDFGVSYFGQPVTEEEAESDDKVQEKDARPLDDERELARSVGTPGFWAPELCYEDLTPFHGKTPKITGAIDLWALGITLYAMVYARLPFWPSEEVGLHEAVCTTDPVLPKTRLVPVDTTSPSPVVHTSTPINSNKRLDFELTFETVPETLRDLIARLLVKDPAKRITIAEAKQHRWVLENLVDQDQFLKSPEVLEKGKKKIIEPNEKEISSAVVKRSVLTEMARATVRAGGNLIKSITGGRKRGQSTSINTAASTSSESVHSPASSTTSTLGKAERGRETRRTSLPPDELVNALHRSRENSGHPLAQSQTASPDNQELPSYFAGETPKPGFSPLFPPQTPPVTEERPKLPDRGLSALSTADSVRTIRASQVNPQISLGVPREHEMSNNFDTGLRAKVEGLWEGTARTLTRLASRDRRSPRSDRSPSVSRRSSDNEQRSEPTTAISTTSATGTVENLETLHPMEQPSDPTPSATIFPSDQYRQAPMSSTEAFSQAQEVNRRRHIKEAQLEAEKVVLSSGNDEPPSGSECPPSPDDLTLKEKRASLLQRDPMQSPLDLDASHNRPIMSTNPSSMEDFTTSSVTQSMSNHSFVATSGASSPPEENFLSAEYKEHYVKDAHVAGIEPEYMRTADTITEHGRTKVPTATGKPLEEQSNYSEDDGDDEESSDEEDVVMMGGPKKATA</sequence>
<feature type="region of interest" description="Disordered" evidence="11">
    <location>
        <begin position="1034"/>
        <end position="1113"/>
    </location>
</feature>
<evidence type="ECO:0000256" key="5">
    <source>
        <dbReference type="ARBA" id="ARBA00022777"/>
    </source>
</evidence>
<dbReference type="Pfam" id="PF00069">
    <property type="entry name" value="Pkinase"/>
    <property type="match status" value="2"/>
</dbReference>
<feature type="compositionally biased region" description="Low complexity" evidence="11">
    <location>
        <begin position="870"/>
        <end position="883"/>
    </location>
</feature>
<gene>
    <name evidence="13" type="ORF">OHC33_000644</name>
</gene>
<keyword evidence="2" id="KW-0723">Serine/threonine-protein kinase</keyword>
<feature type="compositionally biased region" description="Polar residues" evidence="11">
    <location>
        <begin position="930"/>
        <end position="942"/>
    </location>
</feature>
<dbReference type="SUPFAM" id="SSF56112">
    <property type="entry name" value="Protein kinase-like (PK-like)"/>
    <property type="match status" value="1"/>
</dbReference>
<feature type="region of interest" description="Disordered" evidence="11">
    <location>
        <begin position="637"/>
        <end position="659"/>
    </location>
</feature>
<dbReference type="EMBL" id="JAKLMC020000001">
    <property type="protein sequence ID" value="KAK5958801.1"/>
    <property type="molecule type" value="Genomic_DNA"/>
</dbReference>
<evidence type="ECO:0000256" key="11">
    <source>
        <dbReference type="SAM" id="MobiDB-lite"/>
    </source>
</evidence>
<keyword evidence="4 9" id="KW-0547">Nucleotide-binding</keyword>
<feature type="region of interest" description="Disordered" evidence="11">
    <location>
        <begin position="1255"/>
        <end position="1305"/>
    </location>
</feature>
<dbReference type="Gene3D" id="3.30.200.20">
    <property type="entry name" value="Phosphorylase Kinase, domain 1"/>
    <property type="match status" value="1"/>
</dbReference>
<comment type="catalytic activity">
    <reaction evidence="7">
        <text>L-threonyl-[protein] + ATP = O-phospho-L-threonyl-[protein] + ADP + H(+)</text>
        <dbReference type="Rhea" id="RHEA:46608"/>
        <dbReference type="Rhea" id="RHEA-COMP:11060"/>
        <dbReference type="Rhea" id="RHEA-COMP:11605"/>
        <dbReference type="ChEBI" id="CHEBI:15378"/>
        <dbReference type="ChEBI" id="CHEBI:30013"/>
        <dbReference type="ChEBI" id="CHEBI:30616"/>
        <dbReference type="ChEBI" id="CHEBI:61977"/>
        <dbReference type="ChEBI" id="CHEBI:456216"/>
        <dbReference type="EC" id="2.7.11.1"/>
    </reaction>
</comment>
<feature type="compositionally biased region" description="Basic and acidic residues" evidence="11">
    <location>
        <begin position="897"/>
        <end position="906"/>
    </location>
</feature>
<feature type="compositionally biased region" description="Basic and acidic residues" evidence="11">
    <location>
        <begin position="644"/>
        <end position="659"/>
    </location>
</feature>
<evidence type="ECO:0000256" key="1">
    <source>
        <dbReference type="ARBA" id="ARBA00012513"/>
    </source>
</evidence>
<dbReference type="GO" id="GO:0042149">
    <property type="term" value="P:cellular response to glucose starvation"/>
    <property type="evidence" value="ECO:0007669"/>
    <property type="project" value="UniProtKB-ARBA"/>
</dbReference>
<dbReference type="InterPro" id="IPR008271">
    <property type="entry name" value="Ser/Thr_kinase_AS"/>
</dbReference>
<feature type="compositionally biased region" description="Polar residues" evidence="11">
    <location>
        <begin position="233"/>
        <end position="242"/>
    </location>
</feature>
<dbReference type="Proteomes" id="UP001316803">
    <property type="component" value="Unassembled WGS sequence"/>
</dbReference>
<dbReference type="CDD" id="cd14008">
    <property type="entry name" value="STKc_LKB1_CaMKK"/>
    <property type="match status" value="1"/>
</dbReference>
<dbReference type="GO" id="GO:0005524">
    <property type="term" value="F:ATP binding"/>
    <property type="evidence" value="ECO:0007669"/>
    <property type="project" value="UniProtKB-UniRule"/>
</dbReference>
<dbReference type="PROSITE" id="PS00108">
    <property type="entry name" value="PROTEIN_KINASE_ST"/>
    <property type="match status" value="1"/>
</dbReference>
<keyword evidence="3" id="KW-0808">Transferase</keyword>
<feature type="region of interest" description="Disordered" evidence="11">
    <location>
        <begin position="1"/>
        <end position="249"/>
    </location>
</feature>
<name>A0AAN8F2G2_9EURO</name>
<dbReference type="InterPro" id="IPR000719">
    <property type="entry name" value="Prot_kinase_dom"/>
</dbReference>
<dbReference type="InterPro" id="IPR030616">
    <property type="entry name" value="Aur-like"/>
</dbReference>
<feature type="domain" description="Protein kinase" evidence="12">
    <location>
        <begin position="323"/>
        <end position="801"/>
    </location>
</feature>
<keyword evidence="14" id="KW-1185">Reference proteome</keyword>
<feature type="binding site" evidence="9 10">
    <location>
        <position position="352"/>
    </location>
    <ligand>
        <name>ATP</name>
        <dbReference type="ChEBI" id="CHEBI:30616"/>
    </ligand>
</feature>
<evidence type="ECO:0000256" key="7">
    <source>
        <dbReference type="ARBA" id="ARBA00047899"/>
    </source>
</evidence>
<dbReference type="FunFam" id="3.30.200.20:FF:000206">
    <property type="entry name" value="Serine/threonine-protein kinase Ssp1"/>
    <property type="match status" value="1"/>
</dbReference>
<dbReference type="GO" id="GO:0004674">
    <property type="term" value="F:protein serine/threonine kinase activity"/>
    <property type="evidence" value="ECO:0007669"/>
    <property type="project" value="UniProtKB-KW"/>
</dbReference>
<dbReference type="InterPro" id="IPR011009">
    <property type="entry name" value="Kinase-like_dom_sf"/>
</dbReference>
<keyword evidence="6 9" id="KW-0067">ATP-binding</keyword>